<sequence length="135" mass="16309">MKEFIFVYGTLMAKINHKMHFKFRQYTSFVGQGFTYGKLYLVSYYPALILDNSQKNIVKGEVYQIENHNLFKWLDKYEGLFDKPPLYFKQKIKVFLYPKQVSLLAWCYIYARSSKKLIFLEKGDFYFFWQNSHAS</sequence>
<dbReference type="GO" id="GO:0016740">
    <property type="term" value="F:transferase activity"/>
    <property type="evidence" value="ECO:0007669"/>
    <property type="project" value="UniProtKB-KW"/>
</dbReference>
<dbReference type="OrthoDB" id="482277at2"/>
<dbReference type="Gene3D" id="3.10.490.10">
    <property type="entry name" value="Gamma-glutamyl cyclotransferase-like"/>
    <property type="match status" value="1"/>
</dbReference>
<reference evidence="2 3" key="1">
    <citation type="submission" date="2016-10" db="EMBL/GenBank/DDBJ databases">
        <authorList>
            <person name="de Groot N.N."/>
        </authorList>
    </citation>
    <scope>NUCLEOTIDE SEQUENCE [LARGE SCALE GENOMIC DNA]</scope>
    <source>
        <strain evidence="2 3">DSM 15269</strain>
    </source>
</reference>
<evidence type="ECO:0000259" key="1">
    <source>
        <dbReference type="Pfam" id="PF06094"/>
    </source>
</evidence>
<dbReference type="RefSeq" id="WP_092064049.1">
    <property type="nucleotide sequence ID" value="NZ_FNIN01000003.1"/>
</dbReference>
<keyword evidence="2" id="KW-0808">Transferase</keyword>
<feature type="domain" description="Gamma-glutamylcyclotransferase AIG2-like" evidence="1">
    <location>
        <begin position="5"/>
        <end position="125"/>
    </location>
</feature>
<keyword evidence="3" id="KW-1185">Reference proteome</keyword>
<dbReference type="EMBL" id="FNIN01000003">
    <property type="protein sequence ID" value="SDN56481.1"/>
    <property type="molecule type" value="Genomic_DNA"/>
</dbReference>
<evidence type="ECO:0000313" key="3">
    <source>
        <dbReference type="Proteomes" id="UP000199602"/>
    </source>
</evidence>
<evidence type="ECO:0000313" key="2">
    <source>
        <dbReference type="EMBL" id="SDN56481.1"/>
    </source>
</evidence>
<dbReference type="STRING" id="206665.SAMN04488516_10326"/>
<dbReference type="Proteomes" id="UP000199602">
    <property type="component" value="Unassembled WGS sequence"/>
</dbReference>
<protein>
    <submittedName>
        <fullName evidence="2">Uncharacterized conserved protein YtfP, gamma-glutamylcyclotransferase (GGCT)/AIG2-like family</fullName>
    </submittedName>
</protein>
<organism evidence="2 3">
    <name type="scientific">Desulfonauticus submarinus</name>
    <dbReference type="NCBI Taxonomy" id="206665"/>
    <lineage>
        <taxon>Bacteria</taxon>
        <taxon>Pseudomonadati</taxon>
        <taxon>Thermodesulfobacteriota</taxon>
        <taxon>Desulfovibrionia</taxon>
        <taxon>Desulfovibrionales</taxon>
        <taxon>Desulfonauticaceae</taxon>
        <taxon>Desulfonauticus</taxon>
    </lineage>
</organism>
<dbReference type="InterPro" id="IPR013024">
    <property type="entry name" value="GGCT-like"/>
</dbReference>
<proteinExistence type="predicted"/>
<dbReference type="SUPFAM" id="SSF110857">
    <property type="entry name" value="Gamma-glutamyl cyclotransferase-like"/>
    <property type="match status" value="1"/>
</dbReference>
<dbReference type="AlphaFoldDB" id="A0A1H0CFB3"/>
<accession>A0A1H0CFB3</accession>
<dbReference type="InterPro" id="IPR036568">
    <property type="entry name" value="GGCT-like_sf"/>
</dbReference>
<name>A0A1H0CFB3_9BACT</name>
<dbReference type="CDD" id="cd06661">
    <property type="entry name" value="GGCT_like"/>
    <property type="match status" value="1"/>
</dbReference>
<dbReference type="InterPro" id="IPR009288">
    <property type="entry name" value="AIG2-like_dom"/>
</dbReference>
<gene>
    <name evidence="2" type="ORF">SAMN04488516_10326</name>
</gene>
<dbReference type="Pfam" id="PF06094">
    <property type="entry name" value="GGACT"/>
    <property type="match status" value="1"/>
</dbReference>